<dbReference type="AlphaFoldDB" id="A0A1N6E2P0"/>
<dbReference type="EMBL" id="FSRC01000001">
    <property type="protein sequence ID" value="SIN77251.1"/>
    <property type="molecule type" value="Genomic_DNA"/>
</dbReference>
<keyword evidence="2" id="KW-1185">Reference proteome</keyword>
<protein>
    <submittedName>
        <fullName evidence="1">Uncharacterized protein</fullName>
    </submittedName>
</protein>
<dbReference type="RefSeq" id="WP_074224357.1">
    <property type="nucleotide sequence ID" value="NZ_FSRC01000001.1"/>
</dbReference>
<evidence type="ECO:0000313" key="2">
    <source>
        <dbReference type="Proteomes" id="UP000185221"/>
    </source>
</evidence>
<proteinExistence type="predicted"/>
<accession>A0A1N6E2P0</accession>
<dbReference type="Pfam" id="PF20113">
    <property type="entry name" value="DUF6503"/>
    <property type="match status" value="1"/>
</dbReference>
<dbReference type="OrthoDB" id="1489248at2"/>
<sequence>MNNLVKSLFFISLVTLTFSCEQEAPTTGVELVQRAISYHDPNGNWDDLKATFYMKDSLPPGRDSRTYEFSLDNSHSKMTYAIEGLQYQVINDSLKILTGGITEERALRMRNYYTYLWGLPMKLNDPGTVIEKEIRKEEIDGKEYLVARVPYEEDQWYFYFEPETYRMAAYKFYKDEPNQVGEIIYLEGEKEFKGIKIPANRTWYRTEKPEFLGVDMLQEIK</sequence>
<name>A0A1N6E2P0_9BACT</name>
<evidence type="ECO:0000313" key="1">
    <source>
        <dbReference type="EMBL" id="SIN77251.1"/>
    </source>
</evidence>
<reference evidence="2" key="1">
    <citation type="submission" date="2016-11" db="EMBL/GenBank/DDBJ databases">
        <authorList>
            <person name="Varghese N."/>
            <person name="Submissions S."/>
        </authorList>
    </citation>
    <scope>NUCLEOTIDE SEQUENCE [LARGE SCALE GENOMIC DNA]</scope>
    <source>
        <strain evidence="2">DSM 15292</strain>
    </source>
</reference>
<dbReference type="InterPro" id="IPR045444">
    <property type="entry name" value="DUF6503"/>
</dbReference>
<dbReference type="PROSITE" id="PS51257">
    <property type="entry name" value="PROKAR_LIPOPROTEIN"/>
    <property type="match status" value="1"/>
</dbReference>
<organism evidence="1 2">
    <name type="scientific">Algoriphagus halophilus</name>
    <dbReference type="NCBI Taxonomy" id="226505"/>
    <lineage>
        <taxon>Bacteria</taxon>
        <taxon>Pseudomonadati</taxon>
        <taxon>Bacteroidota</taxon>
        <taxon>Cytophagia</taxon>
        <taxon>Cytophagales</taxon>
        <taxon>Cyclobacteriaceae</taxon>
        <taxon>Algoriphagus</taxon>
    </lineage>
</organism>
<gene>
    <name evidence="1" type="ORF">SAMN05444394_1650</name>
</gene>
<dbReference type="Proteomes" id="UP000185221">
    <property type="component" value="Unassembled WGS sequence"/>
</dbReference>
<dbReference type="STRING" id="226505.SAMN05444394_1650"/>